<dbReference type="InterPro" id="IPR012337">
    <property type="entry name" value="RNaseH-like_sf"/>
</dbReference>
<evidence type="ECO:0000313" key="4">
    <source>
        <dbReference type="EMBL" id="KAF2881362.1"/>
    </source>
</evidence>
<dbReference type="EMBL" id="VTPC01090748">
    <property type="protein sequence ID" value="KAF2881362.1"/>
    <property type="molecule type" value="Genomic_DNA"/>
</dbReference>
<dbReference type="Proteomes" id="UP000801492">
    <property type="component" value="Unassembled WGS sequence"/>
</dbReference>
<dbReference type="InterPro" id="IPR036397">
    <property type="entry name" value="RNaseH_sf"/>
</dbReference>
<name>A0A8K0CBS9_IGNLU</name>
<evidence type="ECO:0000313" key="5">
    <source>
        <dbReference type="Proteomes" id="UP000801492"/>
    </source>
</evidence>
<gene>
    <name evidence="4" type="ORF">ILUMI_24805</name>
</gene>
<feature type="compositionally biased region" description="Acidic residues" evidence="1">
    <location>
        <begin position="234"/>
        <end position="244"/>
    </location>
</feature>
<proteinExistence type="predicted"/>
<evidence type="ECO:0000259" key="3">
    <source>
        <dbReference type="Pfam" id="PF25597"/>
    </source>
</evidence>
<feature type="domain" description="Retroviral polymerase SH3-like" evidence="3">
    <location>
        <begin position="179"/>
        <end position="220"/>
    </location>
</feature>
<dbReference type="Pfam" id="PF07727">
    <property type="entry name" value="RVT_2"/>
    <property type="match status" value="1"/>
</dbReference>
<evidence type="ECO:0000259" key="2">
    <source>
        <dbReference type="Pfam" id="PF07727"/>
    </source>
</evidence>
<dbReference type="AlphaFoldDB" id="A0A8K0CBS9"/>
<accession>A0A8K0CBS9</accession>
<feature type="region of interest" description="Disordered" evidence="1">
    <location>
        <begin position="234"/>
        <end position="263"/>
    </location>
</feature>
<protein>
    <recommendedName>
        <fullName evidence="6">Polyprotein</fullName>
    </recommendedName>
</protein>
<dbReference type="CDD" id="cd09272">
    <property type="entry name" value="RNase_HI_RT_Ty1"/>
    <property type="match status" value="1"/>
</dbReference>
<feature type="domain" description="Reverse transcriptase Ty1/copia-type" evidence="2">
    <location>
        <begin position="275"/>
        <end position="350"/>
    </location>
</feature>
<dbReference type="InterPro" id="IPR013103">
    <property type="entry name" value="RVT_2"/>
</dbReference>
<dbReference type="InterPro" id="IPR057670">
    <property type="entry name" value="SH3_retrovirus"/>
</dbReference>
<sequence>MSSNKKDDILLQMFDGTNYDKWKFRLNLFPEMKEFNEVILYEQRPTTITEDAWKKKEIKENENPTDFFNKFEKQLNELKNFGKTVTGIDKLNYLLLALPETLSHIVDIVDVLPQKDESVEYGKLVKAEGIYLRTGPPHTHELNGIVERYNRTIMNRARCLLNEAKIDKSYWLEILEECRSSKLDSKAVKGILVGYTDTGYKILINNKVIISRHVRFIEKHTKYIRFQGDECTEDTDEHFQDDDSNETRQKQEIPSETESDEKDIEIEEKTNSRHDLLICGSDKESIQEVKSMLCQKSRMKDLEHAKQYLGIEIEYYVNEKKMILNQQNYIESIAEKYGVKESKNFDTPMEVNLKLEPVDNVNKHLKYRNLIRALLHIANGIRPNISFSVNYLSRYQNSYSNTHFKYALRVPKYVYCTRCIKLTYESNFSDVMDTYVDADWSADTIDRKSAAGVHIRVYGYAVLRKSQKQKIVSRASTHAEYYALVNCVEEVTSIKGVLTDLGVMDQYGIGINTTEEYNWSGLPLD</sequence>
<dbReference type="PANTHER" id="PTHR11439:SF440">
    <property type="entry name" value="INTEGRASE CATALYTIC DOMAIN-CONTAINING PROTEIN"/>
    <property type="match status" value="1"/>
</dbReference>
<reference evidence="4" key="1">
    <citation type="submission" date="2019-08" db="EMBL/GenBank/DDBJ databases">
        <title>The genome of the North American firefly Photinus pyralis.</title>
        <authorList>
            <consortium name="Photinus pyralis genome working group"/>
            <person name="Fallon T.R."/>
            <person name="Sander Lower S.E."/>
            <person name="Weng J.-K."/>
        </authorList>
    </citation>
    <scope>NUCLEOTIDE SEQUENCE</scope>
    <source>
        <strain evidence="4">TRF0915ILg1</strain>
        <tissue evidence="4">Whole body</tissue>
    </source>
</reference>
<comment type="caution">
    <text evidence="4">The sequence shown here is derived from an EMBL/GenBank/DDBJ whole genome shotgun (WGS) entry which is preliminary data.</text>
</comment>
<dbReference type="PANTHER" id="PTHR11439">
    <property type="entry name" value="GAG-POL-RELATED RETROTRANSPOSON"/>
    <property type="match status" value="1"/>
</dbReference>
<dbReference type="GO" id="GO:0003676">
    <property type="term" value="F:nucleic acid binding"/>
    <property type="evidence" value="ECO:0007669"/>
    <property type="project" value="InterPro"/>
</dbReference>
<evidence type="ECO:0008006" key="6">
    <source>
        <dbReference type="Google" id="ProtNLM"/>
    </source>
</evidence>
<dbReference type="OrthoDB" id="6761265at2759"/>
<dbReference type="Pfam" id="PF25597">
    <property type="entry name" value="SH3_retrovirus"/>
    <property type="match status" value="1"/>
</dbReference>
<dbReference type="SUPFAM" id="SSF53098">
    <property type="entry name" value="Ribonuclease H-like"/>
    <property type="match status" value="1"/>
</dbReference>
<evidence type="ECO:0000256" key="1">
    <source>
        <dbReference type="SAM" id="MobiDB-lite"/>
    </source>
</evidence>
<keyword evidence="5" id="KW-1185">Reference proteome</keyword>
<dbReference type="Gene3D" id="3.30.420.10">
    <property type="entry name" value="Ribonuclease H-like superfamily/Ribonuclease H"/>
    <property type="match status" value="1"/>
</dbReference>
<organism evidence="4 5">
    <name type="scientific">Ignelater luminosus</name>
    <name type="common">Cucubano</name>
    <name type="synonym">Pyrophorus luminosus</name>
    <dbReference type="NCBI Taxonomy" id="2038154"/>
    <lineage>
        <taxon>Eukaryota</taxon>
        <taxon>Metazoa</taxon>
        <taxon>Ecdysozoa</taxon>
        <taxon>Arthropoda</taxon>
        <taxon>Hexapoda</taxon>
        <taxon>Insecta</taxon>
        <taxon>Pterygota</taxon>
        <taxon>Neoptera</taxon>
        <taxon>Endopterygota</taxon>
        <taxon>Coleoptera</taxon>
        <taxon>Polyphaga</taxon>
        <taxon>Elateriformia</taxon>
        <taxon>Elateroidea</taxon>
        <taxon>Elateridae</taxon>
        <taxon>Agrypninae</taxon>
        <taxon>Pyrophorini</taxon>
        <taxon>Ignelater</taxon>
    </lineage>
</organism>